<accession>A0A7N0VL75</accession>
<dbReference type="Pfam" id="PF05701">
    <property type="entry name" value="WEMBL"/>
    <property type="match status" value="1"/>
</dbReference>
<evidence type="ECO:0000313" key="6">
    <source>
        <dbReference type="Proteomes" id="UP000594263"/>
    </source>
</evidence>
<sequence>MVLGKQTKTNTDPPKVEVGEIDTSSPFESVKHAVSLFGAVAFTRKRTQPSAKKTEPHSSEKVSIKESKLHLAEKELNKLKENISKAEVTRSQALTELSKAKKTIKELNKELSIVSKSKDGVVKETDKLNDIIQNVQDKNSGDNSDWTPSSWKQDTDIFRVQYLAAALELNAAKLELGKLRLDYDSASRSYNSVLRQSSEAEAAVKANSEAAVELSGHISGMKELIEQAKRASQKAEEEKASVEASGQILGHEYQIKLNESGKTLQNLKKELDPERNMNLQKQLEIIADQSEAMKQDIHKTKDSYSELARILTLELDNAKAMLQNLIDEGSTLRCLIESLKLELENVKKELLELKEKEAEAKHLAEDLEGELQKSKSELEACMSDESKVSSTCDEMTSTLAGLLNQTQRAMQEAKDVTSEAEAIMKEAEANKSSVKEYEARLQLLQLEVEAARSAEAKALEEIKHLSERKDCGAKITLSKEEFNSLSVKIKDSATIADMKVSVAMVQVEAVKSRQNDCWKMLEASEKELETIKLTTAEALRMAGEMDADKNALEGEVVRLGGFLNNNVGDSKGDWEIEMEPASSYPEGISRSYSTTSATRRRVTLGDILKLEREKSKRAPMRSLSGIFHRM</sequence>
<feature type="coiled-coil region" evidence="3">
    <location>
        <begin position="410"/>
        <end position="468"/>
    </location>
</feature>
<comment type="similarity">
    <text evidence="1">Belongs to the WEB family.</text>
</comment>
<organism evidence="5 6">
    <name type="scientific">Kalanchoe fedtschenkoi</name>
    <name type="common">Lavender scallops</name>
    <name type="synonym">South American air plant</name>
    <dbReference type="NCBI Taxonomy" id="63787"/>
    <lineage>
        <taxon>Eukaryota</taxon>
        <taxon>Viridiplantae</taxon>
        <taxon>Streptophyta</taxon>
        <taxon>Embryophyta</taxon>
        <taxon>Tracheophyta</taxon>
        <taxon>Spermatophyta</taxon>
        <taxon>Magnoliopsida</taxon>
        <taxon>eudicotyledons</taxon>
        <taxon>Gunneridae</taxon>
        <taxon>Pentapetalae</taxon>
        <taxon>Saxifragales</taxon>
        <taxon>Crassulaceae</taxon>
        <taxon>Kalanchoe</taxon>
    </lineage>
</organism>
<dbReference type="AlphaFoldDB" id="A0A7N0VL75"/>
<feature type="compositionally biased region" description="Polar residues" evidence="4">
    <location>
        <begin position="1"/>
        <end position="12"/>
    </location>
</feature>
<evidence type="ECO:0000256" key="1">
    <source>
        <dbReference type="ARBA" id="ARBA00005485"/>
    </source>
</evidence>
<protein>
    <submittedName>
        <fullName evidence="5">Uncharacterized protein</fullName>
    </submittedName>
</protein>
<dbReference type="GO" id="GO:0005829">
    <property type="term" value="C:cytosol"/>
    <property type="evidence" value="ECO:0007669"/>
    <property type="project" value="TreeGrafter"/>
</dbReference>
<dbReference type="EnsemblPlants" id="Kaladp1221s0027.2.v1.1">
    <property type="protein sequence ID" value="Kaladp1221s0027.2.v1.1"/>
    <property type="gene ID" value="Kaladp1221s0027.v1.1"/>
</dbReference>
<keyword evidence="2 3" id="KW-0175">Coiled coil</keyword>
<feature type="region of interest" description="Disordered" evidence="4">
    <location>
        <begin position="45"/>
        <end position="65"/>
    </location>
</feature>
<dbReference type="GO" id="GO:0009904">
    <property type="term" value="P:chloroplast accumulation movement"/>
    <property type="evidence" value="ECO:0007669"/>
    <property type="project" value="TreeGrafter"/>
</dbReference>
<feature type="coiled-coil region" evidence="3">
    <location>
        <begin position="276"/>
        <end position="384"/>
    </location>
</feature>
<evidence type="ECO:0000313" key="5">
    <source>
        <dbReference type="EnsemblPlants" id="Kaladp1221s0027.1.v1.1"/>
    </source>
</evidence>
<name>A0A7N0VL75_KALFE</name>
<evidence type="ECO:0000256" key="2">
    <source>
        <dbReference type="ARBA" id="ARBA00023054"/>
    </source>
</evidence>
<dbReference type="Proteomes" id="UP000594263">
    <property type="component" value="Unplaced"/>
</dbReference>
<feature type="compositionally biased region" description="Basic and acidic residues" evidence="4">
    <location>
        <begin position="52"/>
        <end position="65"/>
    </location>
</feature>
<proteinExistence type="inferred from homology"/>
<feature type="coiled-coil region" evidence="3">
    <location>
        <begin position="218"/>
        <end position="245"/>
    </location>
</feature>
<dbReference type="PANTHER" id="PTHR32054:SF3">
    <property type="entry name" value="HEAVY CHAIN, PUTATIVE, EXPRESSED-RELATED"/>
    <property type="match status" value="1"/>
</dbReference>
<dbReference type="Gramene" id="Kaladp1221s0027.1.v1.1">
    <property type="protein sequence ID" value="Kaladp1221s0027.1.v1.1"/>
    <property type="gene ID" value="Kaladp1221s0027.v1.1"/>
</dbReference>
<keyword evidence="6" id="KW-1185">Reference proteome</keyword>
<reference evidence="5" key="1">
    <citation type="submission" date="2021-01" db="UniProtKB">
        <authorList>
            <consortium name="EnsemblPlants"/>
        </authorList>
    </citation>
    <scope>IDENTIFICATION</scope>
</reference>
<dbReference type="PANTHER" id="PTHR32054">
    <property type="entry name" value="HEAVY CHAIN, PUTATIVE, EXPRESSED-RELATED-RELATED"/>
    <property type="match status" value="1"/>
</dbReference>
<evidence type="ECO:0000256" key="3">
    <source>
        <dbReference type="SAM" id="Coils"/>
    </source>
</evidence>
<dbReference type="GO" id="GO:0009903">
    <property type="term" value="P:chloroplast avoidance movement"/>
    <property type="evidence" value="ECO:0007669"/>
    <property type="project" value="TreeGrafter"/>
</dbReference>
<dbReference type="EnsemblPlants" id="Kaladp1221s0027.1.v1.1">
    <property type="protein sequence ID" value="Kaladp1221s0027.1.v1.1"/>
    <property type="gene ID" value="Kaladp1221s0027.v1.1"/>
</dbReference>
<feature type="region of interest" description="Disordered" evidence="4">
    <location>
        <begin position="1"/>
        <end position="23"/>
    </location>
</feature>
<dbReference type="InterPro" id="IPR008545">
    <property type="entry name" value="Web"/>
</dbReference>
<evidence type="ECO:0000256" key="4">
    <source>
        <dbReference type="SAM" id="MobiDB-lite"/>
    </source>
</evidence>
<dbReference type="Gramene" id="Kaladp1221s0027.2.v1.1">
    <property type="protein sequence ID" value="Kaladp1221s0027.2.v1.1"/>
    <property type="gene ID" value="Kaladp1221s0027.v1.1"/>
</dbReference>